<dbReference type="EMBL" id="CAJVPZ010039575">
    <property type="protein sequence ID" value="CAG8757759.1"/>
    <property type="molecule type" value="Genomic_DNA"/>
</dbReference>
<feature type="transmembrane region" description="Helical" evidence="1">
    <location>
        <begin position="63"/>
        <end position="80"/>
    </location>
</feature>
<accession>A0A9N9J1A0</accession>
<comment type="caution">
    <text evidence="2">The sequence shown here is derived from an EMBL/GenBank/DDBJ whole genome shotgun (WGS) entry which is preliminary data.</text>
</comment>
<sequence>DDGSDFKGNSTHGNGTHGAVPFTHILPATYTFGIWGLIYALLGGFVIYQWFNSAEIATVEGVKFYLILANIGNIVWIVLWRKDVVFAGTLAWSLIGIAVRQFESLPILIAAAVSAGLII</sequence>
<reference evidence="2" key="1">
    <citation type="submission" date="2021-06" db="EMBL/GenBank/DDBJ databases">
        <authorList>
            <person name="Kallberg Y."/>
            <person name="Tangrot J."/>
            <person name="Rosling A."/>
        </authorList>
    </citation>
    <scope>NUCLEOTIDE SEQUENCE</scope>
    <source>
        <strain evidence="2">IN212</strain>
    </source>
</reference>
<proteinExistence type="predicted"/>
<evidence type="ECO:0000313" key="2">
    <source>
        <dbReference type="EMBL" id="CAG8757759.1"/>
    </source>
</evidence>
<keyword evidence="1" id="KW-0472">Membrane</keyword>
<feature type="transmembrane region" description="Helical" evidence="1">
    <location>
        <begin position="32"/>
        <end position="51"/>
    </location>
</feature>
<dbReference type="Proteomes" id="UP000789396">
    <property type="component" value="Unassembled WGS sequence"/>
</dbReference>
<feature type="transmembrane region" description="Helical" evidence="1">
    <location>
        <begin position="92"/>
        <end position="118"/>
    </location>
</feature>
<organism evidence="2 3">
    <name type="scientific">Racocetra fulgida</name>
    <dbReference type="NCBI Taxonomy" id="60492"/>
    <lineage>
        <taxon>Eukaryota</taxon>
        <taxon>Fungi</taxon>
        <taxon>Fungi incertae sedis</taxon>
        <taxon>Mucoromycota</taxon>
        <taxon>Glomeromycotina</taxon>
        <taxon>Glomeromycetes</taxon>
        <taxon>Diversisporales</taxon>
        <taxon>Gigasporaceae</taxon>
        <taxon>Racocetra</taxon>
    </lineage>
</organism>
<evidence type="ECO:0000313" key="3">
    <source>
        <dbReference type="Proteomes" id="UP000789396"/>
    </source>
</evidence>
<dbReference type="OrthoDB" id="5586934at2759"/>
<keyword evidence="1" id="KW-0812">Transmembrane</keyword>
<name>A0A9N9J1A0_9GLOM</name>
<keyword evidence="1" id="KW-1133">Transmembrane helix</keyword>
<gene>
    <name evidence="2" type="ORF">RFULGI_LOCUS14078</name>
</gene>
<protein>
    <submittedName>
        <fullName evidence="2">11125_t:CDS:1</fullName>
    </submittedName>
</protein>
<feature type="non-terminal residue" evidence="2">
    <location>
        <position position="1"/>
    </location>
</feature>
<keyword evidence="3" id="KW-1185">Reference proteome</keyword>
<feature type="non-terminal residue" evidence="2">
    <location>
        <position position="119"/>
    </location>
</feature>
<dbReference type="AlphaFoldDB" id="A0A9N9J1A0"/>
<evidence type="ECO:0000256" key="1">
    <source>
        <dbReference type="SAM" id="Phobius"/>
    </source>
</evidence>